<comment type="caution">
    <text evidence="2">The sequence shown here is derived from an EMBL/GenBank/DDBJ whole genome shotgun (WGS) entry which is preliminary data.</text>
</comment>
<dbReference type="EMBL" id="JASPKY010000072">
    <property type="protein sequence ID" value="KAK9739667.1"/>
    <property type="molecule type" value="Genomic_DNA"/>
</dbReference>
<gene>
    <name evidence="2" type="ORF">QE152_g8833</name>
</gene>
<evidence type="ECO:0000256" key="1">
    <source>
        <dbReference type="SAM" id="MobiDB-lite"/>
    </source>
</evidence>
<proteinExistence type="predicted"/>
<feature type="region of interest" description="Disordered" evidence="1">
    <location>
        <begin position="54"/>
        <end position="148"/>
    </location>
</feature>
<sequence length="148" mass="16998">MVARRRKLPKLNVGQEVIVKLKPELSNKWSPGGIQQELTDRSFIVNVGGKTYRRNENHIKQTPHMGGKTYRRNENHIKQTPHNQTTEVCTEEGIEKKPQPARRVRFAEETTAEEVQANEETAAGKKGEVCRRDYSRGGTSKQFNSRRK</sequence>
<feature type="compositionally biased region" description="Polar residues" evidence="1">
    <location>
        <begin position="137"/>
        <end position="148"/>
    </location>
</feature>
<feature type="compositionally biased region" description="Basic and acidic residues" evidence="1">
    <location>
        <begin position="122"/>
        <end position="135"/>
    </location>
</feature>
<dbReference type="AlphaFoldDB" id="A0AAW1LWR6"/>
<evidence type="ECO:0000313" key="2">
    <source>
        <dbReference type="EMBL" id="KAK9739667.1"/>
    </source>
</evidence>
<protein>
    <submittedName>
        <fullName evidence="2">Uncharacterized protein</fullName>
    </submittedName>
</protein>
<organism evidence="2 3">
    <name type="scientific">Popillia japonica</name>
    <name type="common">Japanese beetle</name>
    <dbReference type="NCBI Taxonomy" id="7064"/>
    <lineage>
        <taxon>Eukaryota</taxon>
        <taxon>Metazoa</taxon>
        <taxon>Ecdysozoa</taxon>
        <taxon>Arthropoda</taxon>
        <taxon>Hexapoda</taxon>
        <taxon>Insecta</taxon>
        <taxon>Pterygota</taxon>
        <taxon>Neoptera</taxon>
        <taxon>Endopterygota</taxon>
        <taxon>Coleoptera</taxon>
        <taxon>Polyphaga</taxon>
        <taxon>Scarabaeiformia</taxon>
        <taxon>Scarabaeidae</taxon>
        <taxon>Rutelinae</taxon>
        <taxon>Popillia</taxon>
    </lineage>
</organism>
<dbReference type="Proteomes" id="UP001458880">
    <property type="component" value="Unassembled WGS sequence"/>
</dbReference>
<feature type="compositionally biased region" description="Polar residues" evidence="1">
    <location>
        <begin position="78"/>
        <end position="88"/>
    </location>
</feature>
<name>A0AAW1LWR6_POPJA</name>
<reference evidence="2 3" key="1">
    <citation type="journal article" date="2024" name="BMC Genomics">
        <title>De novo assembly and annotation of Popillia japonica's genome with initial clues to its potential as an invasive pest.</title>
        <authorList>
            <person name="Cucini C."/>
            <person name="Boschi S."/>
            <person name="Funari R."/>
            <person name="Cardaioli E."/>
            <person name="Iannotti N."/>
            <person name="Marturano G."/>
            <person name="Paoli F."/>
            <person name="Bruttini M."/>
            <person name="Carapelli A."/>
            <person name="Frati F."/>
            <person name="Nardi F."/>
        </authorList>
    </citation>
    <scope>NUCLEOTIDE SEQUENCE [LARGE SCALE GENOMIC DNA]</scope>
    <source>
        <strain evidence="2">DMR45628</strain>
    </source>
</reference>
<keyword evidence="3" id="KW-1185">Reference proteome</keyword>
<evidence type="ECO:0000313" key="3">
    <source>
        <dbReference type="Proteomes" id="UP001458880"/>
    </source>
</evidence>
<accession>A0AAW1LWR6</accession>